<evidence type="ECO:0000313" key="1">
    <source>
        <dbReference type="Proteomes" id="UP000492821"/>
    </source>
</evidence>
<dbReference type="Proteomes" id="UP000492821">
    <property type="component" value="Unassembled WGS sequence"/>
</dbReference>
<reference evidence="2" key="2">
    <citation type="submission" date="2020-10" db="UniProtKB">
        <authorList>
            <consortium name="WormBaseParasite"/>
        </authorList>
    </citation>
    <scope>IDENTIFICATION</scope>
</reference>
<sequence length="153" mass="17795">MFTGCTITVKNATKLIEDLPIFQVKEEFNIFNPPSMNVWAKAFNEVDSPILLDCFLECVASSAFDFDLDTLVKFVDNQTNDFNFFFGTPTRTDYDEINILLETVLQTHFEAFEYPGFDADEKKYLTIAFQSERRYYWLKCNVVHSNSLLMSTE</sequence>
<dbReference type="AlphaFoldDB" id="A0A7E4UW85"/>
<protein>
    <submittedName>
        <fullName evidence="2">GPN-loop GTPase 2</fullName>
    </submittedName>
</protein>
<reference evidence="1" key="1">
    <citation type="journal article" date="2013" name="Genetics">
        <title>The draft genome and transcriptome of Panagrellus redivivus are shaped by the harsh demands of a free-living lifestyle.</title>
        <authorList>
            <person name="Srinivasan J."/>
            <person name="Dillman A.R."/>
            <person name="Macchietto M.G."/>
            <person name="Heikkinen L."/>
            <person name="Lakso M."/>
            <person name="Fracchia K.M."/>
            <person name="Antoshechkin I."/>
            <person name="Mortazavi A."/>
            <person name="Wong G."/>
            <person name="Sternberg P.W."/>
        </authorList>
    </citation>
    <scope>NUCLEOTIDE SEQUENCE [LARGE SCALE GENOMIC DNA]</scope>
    <source>
        <strain evidence="1">MT8872</strain>
    </source>
</reference>
<dbReference type="WBParaSite" id="Pan_g13177.t1">
    <property type="protein sequence ID" value="Pan_g13177.t1"/>
    <property type="gene ID" value="Pan_g13177"/>
</dbReference>
<evidence type="ECO:0000313" key="2">
    <source>
        <dbReference type="WBParaSite" id="Pan_g13177.t1"/>
    </source>
</evidence>
<proteinExistence type="predicted"/>
<accession>A0A7E4UW85</accession>
<organism evidence="1 2">
    <name type="scientific">Panagrellus redivivus</name>
    <name type="common">Microworm</name>
    <dbReference type="NCBI Taxonomy" id="6233"/>
    <lineage>
        <taxon>Eukaryota</taxon>
        <taxon>Metazoa</taxon>
        <taxon>Ecdysozoa</taxon>
        <taxon>Nematoda</taxon>
        <taxon>Chromadorea</taxon>
        <taxon>Rhabditida</taxon>
        <taxon>Tylenchina</taxon>
        <taxon>Panagrolaimomorpha</taxon>
        <taxon>Panagrolaimoidea</taxon>
        <taxon>Panagrolaimidae</taxon>
        <taxon>Panagrellus</taxon>
    </lineage>
</organism>
<name>A0A7E4UW85_PANRE</name>
<keyword evidence="1" id="KW-1185">Reference proteome</keyword>